<dbReference type="InParanoid" id="A0A1D3CX44"/>
<comment type="similarity">
    <text evidence="1">Belongs to the DeSI family.</text>
</comment>
<evidence type="ECO:0000313" key="6">
    <source>
        <dbReference type="Proteomes" id="UP000095192"/>
    </source>
</evidence>
<dbReference type="GO" id="GO:0006508">
    <property type="term" value="P:proteolysis"/>
    <property type="evidence" value="ECO:0007669"/>
    <property type="project" value="UniProtKB-KW"/>
</dbReference>
<dbReference type="GO" id="GO:0008233">
    <property type="term" value="F:peptidase activity"/>
    <property type="evidence" value="ECO:0007669"/>
    <property type="project" value="UniProtKB-KW"/>
</dbReference>
<dbReference type="CDD" id="cd09212">
    <property type="entry name" value="PUB"/>
    <property type="match status" value="1"/>
</dbReference>
<evidence type="ECO:0000259" key="4">
    <source>
        <dbReference type="PROSITE" id="PS51858"/>
    </source>
</evidence>
<dbReference type="InterPro" id="IPR042266">
    <property type="entry name" value="PPPDE_sf"/>
</dbReference>
<dbReference type="SMART" id="SM01179">
    <property type="entry name" value="DUF862"/>
    <property type="match status" value="1"/>
</dbReference>
<keyword evidence="2" id="KW-0645">Protease</keyword>
<dbReference type="SUPFAM" id="SSF143503">
    <property type="entry name" value="PUG domain-like"/>
    <property type="match status" value="1"/>
</dbReference>
<dbReference type="Gene3D" id="3.90.1720.30">
    <property type="entry name" value="PPPDE domains"/>
    <property type="match status" value="1"/>
</dbReference>
<dbReference type="Pfam" id="PF05903">
    <property type="entry name" value="Peptidase_C97"/>
    <property type="match status" value="1"/>
</dbReference>
<organism evidence="5 6">
    <name type="scientific">Cyclospora cayetanensis</name>
    <dbReference type="NCBI Taxonomy" id="88456"/>
    <lineage>
        <taxon>Eukaryota</taxon>
        <taxon>Sar</taxon>
        <taxon>Alveolata</taxon>
        <taxon>Apicomplexa</taxon>
        <taxon>Conoidasida</taxon>
        <taxon>Coccidia</taxon>
        <taxon>Eucoccidiorida</taxon>
        <taxon>Eimeriorina</taxon>
        <taxon>Eimeriidae</taxon>
        <taxon>Cyclospora</taxon>
    </lineage>
</organism>
<evidence type="ECO:0000256" key="1">
    <source>
        <dbReference type="ARBA" id="ARBA00008140"/>
    </source>
</evidence>
<name>A0A1D3CX44_9EIME</name>
<comment type="caution">
    <text evidence="5">The sequence shown here is derived from an EMBL/GenBank/DDBJ whole genome shotgun (WGS) entry which is preliminary data.</text>
</comment>
<dbReference type="VEuPathDB" id="ToxoDB:LOC113146502"/>
<keyword evidence="6" id="KW-1185">Reference proteome</keyword>
<evidence type="ECO:0000256" key="3">
    <source>
        <dbReference type="ARBA" id="ARBA00022801"/>
    </source>
</evidence>
<dbReference type="GO" id="GO:0070646">
    <property type="term" value="P:protein modification by small protein removal"/>
    <property type="evidence" value="ECO:0007669"/>
    <property type="project" value="TreeGrafter"/>
</dbReference>
<evidence type="ECO:0000313" key="5">
    <source>
        <dbReference type="EMBL" id="OEH75770.1"/>
    </source>
</evidence>
<dbReference type="Proteomes" id="UP000095192">
    <property type="component" value="Unassembled WGS sequence"/>
</dbReference>
<dbReference type="VEuPathDB" id="ToxoDB:cyc_08076"/>
<sequence length="466" mass="52448">MRVTLDSGKRSTLAYRQRRCFRGSKHHHQLIKRGEGGVTATAAAEWLPLRARARVVSSQCWQLQRREAVDLNGRLGRAWDCRDWRCVEQFATEEAANCAAVIEQFYCVERPAATLAAAYLPSDLQHRSRAGSNGGSSSRVIANGSSIYGIHLWHSAERQQQVLVLAARMASGGGSTPVILRVYDISRGMASRFGSMLLGRPIEGVWHSGIQINELEYFYGGGIIAMVPWEIEANFQMKPSKIETLGTTTKTLEEIRRFVNEVSPRFTADTYDLLHNNCNHFTQEFCQFLLGKSLPQYITNQVQEIAETPLRNQQTRTDRQLREERLQAAATPSPFGEVLRNVCTSQTIVSSSKRVFLLAIKTLINNINKPKSELQQKHLRLDLSNEILRSKVLRIQGGREALALIGFKPAPATADDGEQEHATTENFLYFSLYDVESEERVHQQLQQQLPQQLRVPAAASRDLLCV</sequence>
<gene>
    <name evidence="5" type="ORF">cyc_08076</name>
</gene>
<dbReference type="EMBL" id="JROU02001639">
    <property type="protein sequence ID" value="OEH75770.1"/>
    <property type="molecule type" value="Genomic_DNA"/>
</dbReference>
<reference evidence="5 6" key="1">
    <citation type="journal article" date="2016" name="BMC Genomics">
        <title>Comparative genomics reveals Cyclospora cayetanensis possesses coccidia-like metabolism and invasion components but unique surface antigens.</title>
        <authorList>
            <person name="Liu S."/>
            <person name="Wang L."/>
            <person name="Zheng H."/>
            <person name="Xu Z."/>
            <person name="Roellig D.M."/>
            <person name="Li N."/>
            <person name="Frace M.A."/>
            <person name="Tang K."/>
            <person name="Arrowood M.J."/>
            <person name="Moss D.M."/>
            <person name="Zhang L."/>
            <person name="Feng Y."/>
            <person name="Xiao L."/>
        </authorList>
    </citation>
    <scope>NUCLEOTIDE SEQUENCE [LARGE SCALE GENOMIC DNA]</scope>
    <source>
        <strain evidence="5 6">CHN_HEN01</strain>
    </source>
</reference>
<keyword evidence="3" id="KW-0378">Hydrolase</keyword>
<dbReference type="InterPro" id="IPR036339">
    <property type="entry name" value="PUB-like_dom_sf"/>
</dbReference>
<dbReference type="PROSITE" id="PS51858">
    <property type="entry name" value="PPPDE"/>
    <property type="match status" value="1"/>
</dbReference>
<dbReference type="PANTHER" id="PTHR12378:SF7">
    <property type="entry name" value="DESUMOYLATING ISOPEPTIDASE 1"/>
    <property type="match status" value="1"/>
</dbReference>
<dbReference type="AlphaFoldDB" id="A0A1D3CX44"/>
<dbReference type="Gene3D" id="1.20.58.2190">
    <property type="match status" value="1"/>
</dbReference>
<accession>A0A1D3CX44</accession>
<protein>
    <submittedName>
        <fullName evidence="5">Uba ts-n domain-containing protein</fullName>
    </submittedName>
</protein>
<dbReference type="PANTHER" id="PTHR12378">
    <property type="entry name" value="DESUMOYLATING ISOPEPTIDASE"/>
    <property type="match status" value="1"/>
</dbReference>
<feature type="domain" description="PPPDE" evidence="4">
    <location>
        <begin position="176"/>
        <end position="344"/>
    </location>
</feature>
<evidence type="ECO:0000256" key="2">
    <source>
        <dbReference type="ARBA" id="ARBA00022670"/>
    </source>
</evidence>
<proteinExistence type="inferred from homology"/>
<dbReference type="InterPro" id="IPR008580">
    <property type="entry name" value="PPPDE_dom"/>
</dbReference>